<evidence type="ECO:0000256" key="4">
    <source>
        <dbReference type="ARBA" id="ARBA00022989"/>
    </source>
</evidence>
<dbReference type="PANTHER" id="PTHR43427:SF6">
    <property type="entry name" value="CHLORIDE CHANNEL PROTEIN CLC-E"/>
    <property type="match status" value="1"/>
</dbReference>
<feature type="transmembrane region" description="Helical" evidence="10">
    <location>
        <begin position="387"/>
        <end position="410"/>
    </location>
</feature>
<sequence>MAMPNDLNRQQNLIQSSRSIRKLLEQRWFVVVLALMLTGLGAALTGVLFKAGIYSLAKWRFQLLELLPPWIVLPALGATGGLVSGLLVSRLAPSASGSGVSHIMAFLRHRSVPMGLRVGMVKLVAGVIAIGSGFPLGPEGPAVQMGGSVAWKFAQWLKAPIAFRRVIVAAGGGAGLAAIFSAPIGGFVYVIEELLHSAKPAVLLLVVVTTFWADTWADVFGFLGLSPSAGSLSKGVGFQLEREYTPLVHFLPIDLGYLIALGLVTGVLAEFYCRYVLAMQRKGKTWFGNRLVLRMVLSGGVLGGVYAALPESFRNLDNLQDLVGGGEAGPLMALSTFVVLFFTTGLAAASGAPGGLFVPMLTLGGAIGLACGDWAQMLTGHAPSTFIFAGMGAFVASCSRTPITAMFLAFALTKDLLILKPILVTCLASFLVARLFNEHSIYERQITMECKE</sequence>
<dbReference type="CDD" id="cd01031">
    <property type="entry name" value="EriC"/>
    <property type="match status" value="1"/>
</dbReference>
<dbReference type="Pfam" id="PF00654">
    <property type="entry name" value="Voltage_CLC"/>
    <property type="match status" value="1"/>
</dbReference>
<dbReference type="GO" id="GO:0005254">
    <property type="term" value="F:chloride channel activity"/>
    <property type="evidence" value="ECO:0007669"/>
    <property type="project" value="UniProtKB-KW"/>
</dbReference>
<evidence type="ECO:0000256" key="7">
    <source>
        <dbReference type="ARBA" id="ARBA00023173"/>
    </source>
</evidence>
<dbReference type="GO" id="GO:0034707">
    <property type="term" value="C:chloride channel complex"/>
    <property type="evidence" value="ECO:0007669"/>
    <property type="project" value="UniProtKB-KW"/>
</dbReference>
<evidence type="ECO:0000256" key="3">
    <source>
        <dbReference type="ARBA" id="ARBA00022692"/>
    </source>
</evidence>
<evidence type="ECO:0000313" key="12">
    <source>
        <dbReference type="Proteomes" id="UP000001423"/>
    </source>
</evidence>
<dbReference type="KEGG" id="pmt:PMT_2250"/>
<keyword evidence="12" id="KW-1185">Reference proteome</keyword>
<keyword evidence="6 10" id="KW-0472">Membrane</keyword>
<accession>Q7V3U0</accession>
<dbReference type="RefSeq" id="WP_011131614.1">
    <property type="nucleotide sequence ID" value="NC_005071.1"/>
</dbReference>
<organism evidence="11 12">
    <name type="scientific">Prochlorococcus marinus (strain MIT 9313)</name>
    <dbReference type="NCBI Taxonomy" id="74547"/>
    <lineage>
        <taxon>Bacteria</taxon>
        <taxon>Bacillati</taxon>
        <taxon>Cyanobacteriota</taxon>
        <taxon>Cyanophyceae</taxon>
        <taxon>Synechococcales</taxon>
        <taxon>Prochlorococcaceae</taxon>
        <taxon>Prochlorococcus</taxon>
    </lineage>
</organism>
<feature type="transmembrane region" description="Helical" evidence="10">
    <location>
        <begin position="114"/>
        <end position="136"/>
    </location>
</feature>
<keyword evidence="4 10" id="KW-1133">Transmembrane helix</keyword>
<feature type="transmembrane region" description="Helical" evidence="10">
    <location>
        <begin position="417"/>
        <end position="436"/>
    </location>
</feature>
<evidence type="ECO:0000256" key="10">
    <source>
        <dbReference type="SAM" id="Phobius"/>
    </source>
</evidence>
<keyword evidence="9" id="KW-0407">Ion channel</keyword>
<evidence type="ECO:0000256" key="8">
    <source>
        <dbReference type="ARBA" id="ARBA00023214"/>
    </source>
</evidence>
<name>Q7V3U0_PROMM</name>
<dbReference type="eggNOG" id="COG0038">
    <property type="taxonomic scope" value="Bacteria"/>
</dbReference>
<evidence type="ECO:0000256" key="2">
    <source>
        <dbReference type="ARBA" id="ARBA00022448"/>
    </source>
</evidence>
<keyword evidence="7" id="KW-0869">Chloride channel</keyword>
<feature type="transmembrane region" description="Helical" evidence="10">
    <location>
        <begin position="69"/>
        <end position="93"/>
    </location>
</feature>
<dbReference type="SUPFAM" id="SSF81340">
    <property type="entry name" value="Clc chloride channel"/>
    <property type="match status" value="1"/>
</dbReference>
<dbReference type="InterPro" id="IPR014743">
    <property type="entry name" value="Cl-channel_core"/>
</dbReference>
<evidence type="ECO:0000256" key="6">
    <source>
        <dbReference type="ARBA" id="ARBA00023136"/>
    </source>
</evidence>
<dbReference type="AlphaFoldDB" id="Q7V3U0"/>
<dbReference type="HOGENOM" id="CLU_015263_7_0_3"/>
<dbReference type="PANTHER" id="PTHR43427">
    <property type="entry name" value="CHLORIDE CHANNEL PROTEIN CLC-E"/>
    <property type="match status" value="1"/>
</dbReference>
<evidence type="ECO:0000256" key="9">
    <source>
        <dbReference type="ARBA" id="ARBA00023303"/>
    </source>
</evidence>
<dbReference type="EMBL" id="BX548175">
    <property type="protein sequence ID" value="CAE22424.1"/>
    <property type="molecule type" value="Genomic_DNA"/>
</dbReference>
<feature type="transmembrane region" description="Helical" evidence="10">
    <location>
        <begin position="255"/>
        <end position="279"/>
    </location>
</feature>
<keyword evidence="5" id="KW-0406">Ion transport</keyword>
<reference evidence="11 12" key="1">
    <citation type="journal article" date="2003" name="Nature">
        <title>Genome divergence in two Prochlorococcus ecotypes reflects oceanic niche differentiation.</title>
        <authorList>
            <person name="Rocap G."/>
            <person name="Larimer F.W."/>
            <person name="Lamerdin J.E."/>
            <person name="Malfatti S."/>
            <person name="Chain P."/>
            <person name="Ahlgren N.A."/>
            <person name="Arellano A."/>
            <person name="Coleman M."/>
            <person name="Hauser L."/>
            <person name="Hess W.R."/>
            <person name="Johnson Z.I."/>
            <person name="Land M.L."/>
            <person name="Lindell D."/>
            <person name="Post A.F."/>
            <person name="Regala W."/>
            <person name="Shah M."/>
            <person name="Shaw S.L."/>
            <person name="Steglich C."/>
            <person name="Sullivan M.B."/>
            <person name="Ting C.S."/>
            <person name="Tolonen A."/>
            <person name="Webb E.A."/>
            <person name="Zinser E.R."/>
            <person name="Chisholm S.W."/>
        </authorList>
    </citation>
    <scope>NUCLEOTIDE SEQUENCE [LARGE SCALE GENOMIC DNA]</scope>
    <source>
        <strain evidence="12">MIT 9313</strain>
    </source>
</reference>
<protein>
    <submittedName>
        <fullName evidence="11">Putative chloride channel</fullName>
    </submittedName>
</protein>
<proteinExistence type="predicted"/>
<dbReference type="OrthoDB" id="9812438at2"/>
<feature type="transmembrane region" description="Helical" evidence="10">
    <location>
        <begin position="291"/>
        <end position="309"/>
    </location>
</feature>
<evidence type="ECO:0000313" key="11">
    <source>
        <dbReference type="EMBL" id="CAE22424.1"/>
    </source>
</evidence>
<dbReference type="PRINTS" id="PR00762">
    <property type="entry name" value="CLCHANNEL"/>
</dbReference>
<feature type="transmembrane region" description="Helical" evidence="10">
    <location>
        <begin position="356"/>
        <end position="375"/>
    </location>
</feature>
<feature type="transmembrane region" description="Helical" evidence="10">
    <location>
        <begin position="329"/>
        <end position="349"/>
    </location>
</feature>
<dbReference type="InterPro" id="IPR050368">
    <property type="entry name" value="ClC-type_chloride_channel"/>
</dbReference>
<dbReference type="Proteomes" id="UP000001423">
    <property type="component" value="Chromosome"/>
</dbReference>
<dbReference type="InterPro" id="IPR001807">
    <property type="entry name" value="ClC"/>
</dbReference>
<keyword evidence="3 10" id="KW-0812">Transmembrane</keyword>
<dbReference type="Gene3D" id="1.10.3080.10">
    <property type="entry name" value="Clc chloride channel"/>
    <property type="match status" value="1"/>
</dbReference>
<evidence type="ECO:0000256" key="5">
    <source>
        <dbReference type="ARBA" id="ARBA00023065"/>
    </source>
</evidence>
<feature type="transmembrane region" description="Helical" evidence="10">
    <location>
        <begin position="28"/>
        <end position="49"/>
    </location>
</feature>
<feature type="transmembrane region" description="Helical" evidence="10">
    <location>
        <begin position="166"/>
        <end position="190"/>
    </location>
</feature>
<comment type="subcellular location">
    <subcellularLocation>
        <location evidence="1">Membrane</location>
        <topology evidence="1">Multi-pass membrane protein</topology>
    </subcellularLocation>
</comment>
<keyword evidence="8" id="KW-0868">Chloride</keyword>
<feature type="transmembrane region" description="Helical" evidence="10">
    <location>
        <begin position="202"/>
        <end position="225"/>
    </location>
</feature>
<gene>
    <name evidence="11" type="ordered locus">PMT_2250</name>
</gene>
<keyword evidence="2" id="KW-0813">Transport</keyword>
<evidence type="ECO:0000256" key="1">
    <source>
        <dbReference type="ARBA" id="ARBA00004141"/>
    </source>
</evidence>